<evidence type="ECO:0000313" key="15">
    <source>
        <dbReference type="Proteomes" id="UP001375743"/>
    </source>
</evidence>
<feature type="active site" evidence="12">
    <location>
        <position position="7"/>
    </location>
</feature>
<dbReference type="Gene3D" id="3.30.420.10">
    <property type="entry name" value="Ribonuclease H-like superfamily/Ribonuclease H"/>
    <property type="match status" value="1"/>
</dbReference>
<dbReference type="CDD" id="cd16962">
    <property type="entry name" value="RuvC"/>
    <property type="match status" value="1"/>
</dbReference>
<dbReference type="Pfam" id="PF02075">
    <property type="entry name" value="RuvC"/>
    <property type="match status" value="1"/>
</dbReference>
<keyword evidence="11 12" id="KW-0234">DNA repair</keyword>
<dbReference type="RefSeq" id="WP_418160142.1">
    <property type="nucleotide sequence ID" value="NZ_JBBLZC010000013.1"/>
</dbReference>
<dbReference type="EC" id="3.1.21.10" evidence="12 13"/>
<feature type="active site" evidence="12">
    <location>
        <position position="139"/>
    </location>
</feature>
<comment type="function">
    <text evidence="12">The RuvA-RuvB-RuvC complex processes Holliday junction (HJ) DNA during genetic recombination and DNA repair. Endonuclease that resolves HJ intermediates. Cleaves cruciform DNA by making single-stranded nicks across the HJ at symmetrical positions within the homologous arms, yielding a 5'-phosphate and a 3'-hydroxyl group; requires a central core of homology in the junction. The consensus cleavage sequence is 5'-(A/T)TT(C/G)-3'. Cleavage occurs on the 3'-side of the TT dinucleotide at the point of strand exchange. HJ branch migration catalyzed by RuvA-RuvB allows RuvC to scan DNA until it finds its consensus sequence, where it cleaves and resolves the cruciform DNA.</text>
</comment>
<dbReference type="InterPro" id="IPR012337">
    <property type="entry name" value="RNaseH-like_sf"/>
</dbReference>
<dbReference type="Proteomes" id="UP001375743">
    <property type="component" value="Unassembled WGS sequence"/>
</dbReference>
<keyword evidence="9 12" id="KW-0238">DNA-binding</keyword>
<evidence type="ECO:0000256" key="6">
    <source>
        <dbReference type="ARBA" id="ARBA00022763"/>
    </source>
</evidence>
<keyword evidence="3 12" id="KW-0540">Nuclease</keyword>
<accession>A0ABU8XTB3</accession>
<feature type="binding site" evidence="12">
    <location>
        <position position="139"/>
    </location>
    <ligand>
        <name>Mg(2+)</name>
        <dbReference type="ChEBI" id="CHEBI:18420"/>
        <label>1</label>
    </ligand>
</feature>
<keyword evidence="6 12" id="KW-0227">DNA damage</keyword>
<comment type="cofactor">
    <cofactor evidence="12">
        <name>Mg(2+)</name>
        <dbReference type="ChEBI" id="CHEBI:18420"/>
    </cofactor>
    <text evidence="12">Binds 2 Mg(2+) ion per subunit.</text>
</comment>
<feature type="active site" evidence="12">
    <location>
        <position position="67"/>
    </location>
</feature>
<evidence type="ECO:0000256" key="11">
    <source>
        <dbReference type="ARBA" id="ARBA00023204"/>
    </source>
</evidence>
<evidence type="ECO:0000256" key="2">
    <source>
        <dbReference type="ARBA" id="ARBA00022490"/>
    </source>
</evidence>
<dbReference type="SUPFAM" id="SSF53098">
    <property type="entry name" value="Ribonuclease H-like"/>
    <property type="match status" value="1"/>
</dbReference>
<dbReference type="HAMAP" id="MF_00034">
    <property type="entry name" value="RuvC"/>
    <property type="match status" value="1"/>
</dbReference>
<evidence type="ECO:0000313" key="14">
    <source>
        <dbReference type="EMBL" id="MEK0084294.1"/>
    </source>
</evidence>
<dbReference type="PROSITE" id="PS01321">
    <property type="entry name" value="RUVC"/>
    <property type="match status" value="1"/>
</dbReference>
<dbReference type="EMBL" id="JBBLZC010000013">
    <property type="protein sequence ID" value="MEK0084294.1"/>
    <property type="molecule type" value="Genomic_DNA"/>
</dbReference>
<dbReference type="InterPro" id="IPR002176">
    <property type="entry name" value="X-over_junc_endoDNase_RuvC"/>
</dbReference>
<evidence type="ECO:0000256" key="13">
    <source>
        <dbReference type="NCBIfam" id="TIGR00228"/>
    </source>
</evidence>
<evidence type="ECO:0000256" key="1">
    <source>
        <dbReference type="ARBA" id="ARBA00009518"/>
    </source>
</evidence>
<keyword evidence="15" id="KW-1185">Reference proteome</keyword>
<sequence length="172" mass="18030">MLLLGLDPGLRHTGWGLLDARGNQLRFVACGVVHTDGEADLARRLGGLYDGLAAVIAAHRPVEAAVEETVVNRNPLSSLKLGHARGVVLLVATHHGLPVTEYAAKQVKRAVTGTGGAAKEQVATMVRYLLPGCGEVGADAADALAVAICHAHFRAGRARIAARLTREAERIP</sequence>
<keyword evidence="5 12" id="KW-0255">Endonuclease</keyword>
<comment type="similarity">
    <text evidence="1 12">Belongs to the RuvC family.</text>
</comment>
<dbReference type="NCBIfam" id="TIGR00228">
    <property type="entry name" value="ruvC"/>
    <property type="match status" value="1"/>
</dbReference>
<comment type="caution">
    <text evidence="14">The sequence shown here is derived from an EMBL/GenBank/DDBJ whole genome shotgun (WGS) entry which is preliminary data.</text>
</comment>
<gene>
    <name evidence="12 14" type="primary">ruvC</name>
    <name evidence="14" type="ORF">U1T56_14115</name>
</gene>
<evidence type="ECO:0000256" key="9">
    <source>
        <dbReference type="ARBA" id="ARBA00023125"/>
    </source>
</evidence>
<protein>
    <recommendedName>
        <fullName evidence="12 13">Crossover junction endodeoxyribonuclease RuvC</fullName>
        <ecNumber evidence="12 13">3.1.21.10</ecNumber>
    </recommendedName>
    <alternativeName>
        <fullName evidence="12">Holliday junction nuclease RuvC</fullName>
    </alternativeName>
    <alternativeName>
        <fullName evidence="12">Holliday junction resolvase RuvC</fullName>
    </alternativeName>
</protein>
<dbReference type="PANTHER" id="PTHR30194">
    <property type="entry name" value="CROSSOVER JUNCTION ENDODEOXYRIBONUCLEASE RUVC"/>
    <property type="match status" value="1"/>
</dbReference>
<proteinExistence type="inferred from homology"/>
<comment type="subcellular location">
    <subcellularLocation>
        <location evidence="12">Cytoplasm</location>
    </subcellularLocation>
</comment>
<name>A0ABU8XTB3_9PROT</name>
<evidence type="ECO:0000256" key="3">
    <source>
        <dbReference type="ARBA" id="ARBA00022722"/>
    </source>
</evidence>
<evidence type="ECO:0000256" key="4">
    <source>
        <dbReference type="ARBA" id="ARBA00022723"/>
    </source>
</evidence>
<evidence type="ECO:0000256" key="12">
    <source>
        <dbReference type="HAMAP-Rule" id="MF_00034"/>
    </source>
</evidence>
<organism evidence="14 15">
    <name type="scientific">Benzoatithermus flavus</name>
    <dbReference type="NCBI Taxonomy" id="3108223"/>
    <lineage>
        <taxon>Bacteria</taxon>
        <taxon>Pseudomonadati</taxon>
        <taxon>Pseudomonadota</taxon>
        <taxon>Alphaproteobacteria</taxon>
        <taxon>Geminicoccales</taxon>
        <taxon>Geminicoccaceae</taxon>
        <taxon>Benzoatithermus</taxon>
    </lineage>
</organism>
<evidence type="ECO:0000256" key="7">
    <source>
        <dbReference type="ARBA" id="ARBA00022801"/>
    </source>
</evidence>
<feature type="binding site" evidence="12">
    <location>
        <position position="7"/>
    </location>
    <ligand>
        <name>Mg(2+)</name>
        <dbReference type="ChEBI" id="CHEBI:18420"/>
        <label>1</label>
    </ligand>
</feature>
<evidence type="ECO:0000256" key="10">
    <source>
        <dbReference type="ARBA" id="ARBA00023172"/>
    </source>
</evidence>
<keyword evidence="4 12" id="KW-0479">Metal-binding</keyword>
<keyword evidence="7 12" id="KW-0378">Hydrolase</keyword>
<dbReference type="InterPro" id="IPR020563">
    <property type="entry name" value="X-over_junc_endoDNase_Mg_BS"/>
</dbReference>
<keyword evidence="8 12" id="KW-0460">Magnesium</keyword>
<dbReference type="PRINTS" id="PR00696">
    <property type="entry name" value="RSOLVASERUVC"/>
</dbReference>
<feature type="binding site" evidence="12">
    <location>
        <position position="67"/>
    </location>
    <ligand>
        <name>Mg(2+)</name>
        <dbReference type="ChEBI" id="CHEBI:18420"/>
        <label>2</label>
    </ligand>
</feature>
<keyword evidence="2 12" id="KW-0963">Cytoplasm</keyword>
<comment type="subunit">
    <text evidence="12">Homodimer which binds Holliday junction (HJ) DNA. The HJ becomes 2-fold symmetrical on binding to RuvC with unstacked arms; it has a different conformation from HJ DNA in complex with RuvA. In the full resolvosome a probable DNA-RuvA(4)-RuvB(12)-RuvC(2) complex forms which resolves the HJ.</text>
</comment>
<evidence type="ECO:0000256" key="5">
    <source>
        <dbReference type="ARBA" id="ARBA00022759"/>
    </source>
</evidence>
<comment type="catalytic activity">
    <reaction evidence="12">
        <text>Endonucleolytic cleavage at a junction such as a reciprocal single-stranded crossover between two homologous DNA duplexes (Holliday junction).</text>
        <dbReference type="EC" id="3.1.21.10"/>
    </reaction>
</comment>
<reference evidence="14 15" key="1">
    <citation type="submission" date="2024-01" db="EMBL/GenBank/DDBJ databases">
        <title>Multi-omics insights into the function and evolution of sodium benzoate biodegradation pathways in Benzoatithermus flavus gen. nov., sp. nov. from hot spring.</title>
        <authorList>
            <person name="Hu C.-J."/>
            <person name="Li W.-J."/>
        </authorList>
    </citation>
    <scope>NUCLEOTIDE SEQUENCE [LARGE SCALE GENOMIC DNA]</scope>
    <source>
        <strain evidence="14 15">SYSU G07066</strain>
    </source>
</reference>
<dbReference type="PANTHER" id="PTHR30194:SF3">
    <property type="entry name" value="CROSSOVER JUNCTION ENDODEOXYRIBONUCLEASE RUVC"/>
    <property type="match status" value="1"/>
</dbReference>
<evidence type="ECO:0000256" key="8">
    <source>
        <dbReference type="ARBA" id="ARBA00022842"/>
    </source>
</evidence>
<dbReference type="InterPro" id="IPR036397">
    <property type="entry name" value="RNaseH_sf"/>
</dbReference>
<keyword evidence="10 12" id="KW-0233">DNA recombination</keyword>